<organism evidence="1 2">
    <name type="scientific">Streptomyces rubellomurinus (strain ATCC 31215)</name>
    <dbReference type="NCBI Taxonomy" id="359131"/>
    <lineage>
        <taxon>Bacteria</taxon>
        <taxon>Bacillati</taxon>
        <taxon>Actinomycetota</taxon>
        <taxon>Actinomycetes</taxon>
        <taxon>Kitasatosporales</taxon>
        <taxon>Streptomycetaceae</taxon>
        <taxon>Streptomyces</taxon>
    </lineage>
</organism>
<evidence type="ECO:0000313" key="1">
    <source>
        <dbReference type="EMBL" id="KJS59645.1"/>
    </source>
</evidence>
<dbReference type="AlphaFoldDB" id="A0A0F2TBD3"/>
<comment type="caution">
    <text evidence="1">The sequence shown here is derived from an EMBL/GenBank/DDBJ whole genome shotgun (WGS) entry which is preliminary data.</text>
</comment>
<proteinExistence type="predicted"/>
<reference evidence="1 2" key="1">
    <citation type="submission" date="2015-02" db="EMBL/GenBank/DDBJ databases">
        <authorList>
            <person name="Ju K.-S."/>
            <person name="Doroghazi J.R."/>
            <person name="Metcalf W."/>
        </authorList>
    </citation>
    <scope>NUCLEOTIDE SEQUENCE [LARGE SCALE GENOMIC DNA]</scope>
    <source>
        <strain evidence="1 2">ATCC 31215</strain>
    </source>
</reference>
<accession>A0A0F2TBD3</accession>
<name>A0A0F2TBD3_STRR3</name>
<dbReference type="EMBL" id="JZKH01000062">
    <property type="protein sequence ID" value="KJS59645.1"/>
    <property type="molecule type" value="Genomic_DNA"/>
</dbReference>
<gene>
    <name evidence="1" type="ORF">VM95_25760</name>
</gene>
<sequence length="244" mass="26242">MTDWSTLTDACGSAEHVPGLLDRFEADPSGVWAELMDHLCPQLDTAFAASFAALPRLAEIATASSPEARSWVLLAAGAIASCSPGLSEPDSPLADFSAPIAVLHHLTDRCLSQAAEVEEYVNLLQALLSFEGVEIWDRSLDGLQSGEYEVDCPYCDVNIFVVIGQDDSFCCTDDYALQEVEKSPLLPARVQELKGLSRRLFTRASADGQAGLAHGLRYLFGRATCPDCGTDFSVAERVAAAWIP</sequence>
<protein>
    <submittedName>
        <fullName evidence="1">Uncharacterized protein</fullName>
    </submittedName>
</protein>
<dbReference type="PATRIC" id="fig|359131.3.peg.6338"/>
<keyword evidence="2" id="KW-1185">Reference proteome</keyword>
<evidence type="ECO:0000313" key="2">
    <source>
        <dbReference type="Proteomes" id="UP000033699"/>
    </source>
</evidence>
<dbReference type="Proteomes" id="UP000033699">
    <property type="component" value="Unassembled WGS sequence"/>
</dbReference>